<evidence type="ECO:0000313" key="2">
    <source>
        <dbReference type="EMBL" id="RTH03709.1"/>
    </source>
</evidence>
<dbReference type="Pfam" id="PF13560">
    <property type="entry name" value="HTH_31"/>
    <property type="match status" value="1"/>
</dbReference>
<gene>
    <name evidence="2" type="ORF">CSW47_08215</name>
</gene>
<feature type="domain" description="HTH cro/C1-type" evidence="1">
    <location>
        <begin position="68"/>
        <end position="123"/>
    </location>
</feature>
<dbReference type="Gene3D" id="1.10.260.40">
    <property type="entry name" value="lambda repressor-like DNA-binding domains"/>
    <property type="match status" value="1"/>
</dbReference>
<proteinExistence type="predicted"/>
<dbReference type="CDD" id="cd00093">
    <property type="entry name" value="HTH_XRE"/>
    <property type="match status" value="1"/>
</dbReference>
<sequence length="212" mass="24167">MSRRNFPNSMGDISAKSFGSNPSMPLMHISYRAIANCQHLSLQVMMTSRDLTNRNDMITVRGMVGERLWRLRERLGISRGDLARAVGLDEATVWRLERGERRGSIEVVVRLARFLAEALGEDFKEVLAYLLGEPSRVEGWREPVGPVRYLTVKEAARFLGIPIWQVKQAVRSGLMRSRSRPGPRGAIMISIQEVERYAREVLDRDEHEVVYG</sequence>
<evidence type="ECO:0000259" key="1">
    <source>
        <dbReference type="PROSITE" id="PS50943"/>
    </source>
</evidence>
<dbReference type="InterPro" id="IPR010982">
    <property type="entry name" value="Lambda_DNA-bd_dom_sf"/>
</dbReference>
<comment type="caution">
    <text evidence="2">The sequence shown here is derived from an EMBL/GenBank/DDBJ whole genome shotgun (WGS) entry which is preliminary data.</text>
</comment>
<dbReference type="EMBL" id="PELP01000222">
    <property type="protein sequence ID" value="RTH03709.1"/>
    <property type="molecule type" value="Genomic_DNA"/>
</dbReference>
<organism evidence="2 3">
    <name type="scientific">Thermus scotoductus</name>
    <dbReference type="NCBI Taxonomy" id="37636"/>
    <lineage>
        <taxon>Bacteria</taxon>
        <taxon>Thermotogati</taxon>
        <taxon>Deinococcota</taxon>
        <taxon>Deinococci</taxon>
        <taxon>Thermales</taxon>
        <taxon>Thermaceae</taxon>
        <taxon>Thermus</taxon>
    </lineage>
</organism>
<accession>A0A430R8I8</accession>
<protein>
    <recommendedName>
        <fullName evidence="1">HTH cro/C1-type domain-containing protein</fullName>
    </recommendedName>
</protein>
<dbReference type="InterPro" id="IPR001387">
    <property type="entry name" value="Cro/C1-type_HTH"/>
</dbReference>
<name>A0A430R8I8_THESC</name>
<dbReference type="Proteomes" id="UP000286734">
    <property type="component" value="Unassembled WGS sequence"/>
</dbReference>
<dbReference type="SMART" id="SM00530">
    <property type="entry name" value="HTH_XRE"/>
    <property type="match status" value="1"/>
</dbReference>
<evidence type="ECO:0000313" key="3">
    <source>
        <dbReference type="Proteomes" id="UP000286734"/>
    </source>
</evidence>
<dbReference type="PROSITE" id="PS50943">
    <property type="entry name" value="HTH_CROC1"/>
    <property type="match status" value="1"/>
</dbReference>
<dbReference type="AlphaFoldDB" id="A0A430R8I8"/>
<reference evidence="2 3" key="1">
    <citation type="journal article" date="2019" name="Extremophiles">
        <title>Biogeography of thermophiles and predominance of Thermus scotoductus in domestic water heaters.</title>
        <authorList>
            <person name="Wilpiszeski R.L."/>
            <person name="Zhang Z."/>
            <person name="House C.H."/>
        </authorList>
    </citation>
    <scope>NUCLEOTIDE SEQUENCE [LARGE SCALE GENOMIC DNA]</scope>
    <source>
        <strain evidence="2 3">34_S34</strain>
    </source>
</reference>
<dbReference type="GO" id="GO:0003677">
    <property type="term" value="F:DNA binding"/>
    <property type="evidence" value="ECO:0007669"/>
    <property type="project" value="InterPro"/>
</dbReference>
<dbReference type="SUPFAM" id="SSF47413">
    <property type="entry name" value="lambda repressor-like DNA-binding domains"/>
    <property type="match status" value="1"/>
</dbReference>